<sequence length="193" mass="21329">MIDNITLDNLHIGCKASNKAEVIAMIGAEFKAKGYVNQECVHFLLEREHQVSTFLGNGITLPHLPKSATDIILKTGIEIYQFPDGVIWDRSNVMFIAIGVIAKEKEHIDVLKEIASIFSDELIANALSLISDKHDFLKILQHNALPIKYDTDRSSGPGRIFTPRPANMANNLILPVITSMAIITRATNVLLLA</sequence>
<gene>
    <name evidence="8" type="primary">fruB_1</name>
    <name evidence="8" type="ORF">NCTC8849_03073</name>
</gene>
<accession>A0A377WI59</accession>
<dbReference type="AlphaFoldDB" id="A0A377WI59"/>
<evidence type="ECO:0000256" key="2">
    <source>
        <dbReference type="ARBA" id="ARBA00022553"/>
    </source>
</evidence>
<evidence type="ECO:0000259" key="7">
    <source>
        <dbReference type="PROSITE" id="PS51094"/>
    </source>
</evidence>
<dbReference type="InterPro" id="IPR002178">
    <property type="entry name" value="PTS_EIIA_type-2_dom"/>
</dbReference>
<dbReference type="Pfam" id="PF00359">
    <property type="entry name" value="PTS_EIIA_2"/>
    <property type="match status" value="1"/>
</dbReference>
<dbReference type="PANTHER" id="PTHR30181">
    <property type="entry name" value="MANNITOL PERMEASE IIC COMPONENT"/>
    <property type="match status" value="1"/>
</dbReference>
<reference evidence="8 9" key="1">
    <citation type="submission" date="2018-06" db="EMBL/GenBank/DDBJ databases">
        <authorList>
            <consortium name="Pathogen Informatics"/>
            <person name="Doyle S."/>
        </authorList>
    </citation>
    <scope>NUCLEOTIDE SEQUENCE [LARGE SCALE GENOMIC DNA]</scope>
    <source>
        <strain evidence="8 9">NCTC8849</strain>
    </source>
</reference>
<dbReference type="SUPFAM" id="SSF55804">
    <property type="entry name" value="Phoshotransferase/anion transport protein"/>
    <property type="match status" value="1"/>
</dbReference>
<feature type="domain" description="PTS EIIA type-2" evidence="7">
    <location>
        <begin position="3"/>
        <end position="143"/>
    </location>
</feature>
<dbReference type="EMBL" id="UGLC01000002">
    <property type="protein sequence ID" value="STT54486.1"/>
    <property type="molecule type" value="Genomic_DNA"/>
</dbReference>
<dbReference type="GO" id="GO:0009401">
    <property type="term" value="P:phosphoenolpyruvate-dependent sugar phosphotransferase system"/>
    <property type="evidence" value="ECO:0007669"/>
    <property type="project" value="UniProtKB-KW"/>
</dbReference>
<evidence type="ECO:0000256" key="6">
    <source>
        <dbReference type="ARBA" id="ARBA00022777"/>
    </source>
</evidence>
<proteinExistence type="predicted"/>
<organism evidence="8 9">
    <name type="scientific">Klebsiella pneumoniae</name>
    <dbReference type="NCBI Taxonomy" id="573"/>
    <lineage>
        <taxon>Bacteria</taxon>
        <taxon>Pseudomonadati</taxon>
        <taxon>Pseudomonadota</taxon>
        <taxon>Gammaproteobacteria</taxon>
        <taxon>Enterobacterales</taxon>
        <taxon>Enterobacteriaceae</taxon>
        <taxon>Klebsiella/Raoultella group</taxon>
        <taxon>Klebsiella</taxon>
        <taxon>Klebsiella pneumoniae complex</taxon>
    </lineage>
</organism>
<evidence type="ECO:0000313" key="9">
    <source>
        <dbReference type="Proteomes" id="UP000254799"/>
    </source>
</evidence>
<dbReference type="GO" id="GO:0090563">
    <property type="term" value="F:protein-phosphocysteine-sugar phosphotransferase activity"/>
    <property type="evidence" value="ECO:0007669"/>
    <property type="project" value="TreeGrafter"/>
</dbReference>
<keyword evidence="1" id="KW-0813">Transport</keyword>
<evidence type="ECO:0000256" key="1">
    <source>
        <dbReference type="ARBA" id="ARBA00022448"/>
    </source>
</evidence>
<dbReference type="InterPro" id="IPR050893">
    <property type="entry name" value="Sugar_PTS"/>
</dbReference>
<keyword evidence="6" id="KW-0418">Kinase</keyword>
<evidence type="ECO:0000256" key="4">
    <source>
        <dbReference type="ARBA" id="ARBA00022679"/>
    </source>
</evidence>
<evidence type="ECO:0000256" key="3">
    <source>
        <dbReference type="ARBA" id="ARBA00022597"/>
    </source>
</evidence>
<dbReference type="Proteomes" id="UP000254799">
    <property type="component" value="Unassembled WGS sequence"/>
</dbReference>
<dbReference type="GO" id="GO:0005886">
    <property type="term" value="C:plasma membrane"/>
    <property type="evidence" value="ECO:0007669"/>
    <property type="project" value="TreeGrafter"/>
</dbReference>
<dbReference type="PANTHER" id="PTHR30181:SF2">
    <property type="entry name" value="PTS SYSTEM MANNITOL-SPECIFIC EIICBA COMPONENT"/>
    <property type="match status" value="1"/>
</dbReference>
<protein>
    <submittedName>
        <fullName evidence="8">Phosphoenolpyruvate-dependent PTS family enzyme IIA component</fullName>
    </submittedName>
</protein>
<keyword evidence="5" id="KW-0598">Phosphotransferase system</keyword>
<name>A0A377WI59_KLEPN</name>
<evidence type="ECO:0000313" key="8">
    <source>
        <dbReference type="EMBL" id="STT54486.1"/>
    </source>
</evidence>
<dbReference type="GO" id="GO:0016301">
    <property type="term" value="F:kinase activity"/>
    <property type="evidence" value="ECO:0007669"/>
    <property type="project" value="UniProtKB-KW"/>
</dbReference>
<keyword evidence="4" id="KW-0808">Transferase</keyword>
<keyword evidence="3" id="KW-0762">Sugar transport</keyword>
<keyword evidence="2" id="KW-0597">Phosphoprotein</keyword>
<keyword evidence="8" id="KW-0670">Pyruvate</keyword>
<dbReference type="InterPro" id="IPR016152">
    <property type="entry name" value="PTrfase/Anion_transptr"/>
</dbReference>
<dbReference type="PROSITE" id="PS51094">
    <property type="entry name" value="PTS_EIIA_TYPE_2"/>
    <property type="match status" value="1"/>
</dbReference>
<dbReference type="Gene3D" id="3.40.930.10">
    <property type="entry name" value="Mannitol-specific EII, Chain A"/>
    <property type="match status" value="1"/>
</dbReference>
<evidence type="ECO:0000256" key="5">
    <source>
        <dbReference type="ARBA" id="ARBA00022683"/>
    </source>
</evidence>